<feature type="binding site" evidence="9">
    <location>
        <position position="415"/>
    </location>
    <ligand>
        <name>substrate</name>
    </ligand>
</feature>
<dbReference type="GO" id="GO:0004358">
    <property type="term" value="F:L-glutamate N-acetyltransferase activity, acting on acetyl-L-ornithine as donor"/>
    <property type="evidence" value="ECO:0007669"/>
    <property type="project" value="UniProtKB-UniRule"/>
</dbReference>
<evidence type="ECO:0000256" key="9">
    <source>
        <dbReference type="HAMAP-Rule" id="MF_01106"/>
    </source>
</evidence>
<dbReference type="NCBIfam" id="NF003802">
    <property type="entry name" value="PRK05388.1"/>
    <property type="match status" value="1"/>
</dbReference>
<keyword evidence="9" id="KW-0963">Cytoplasm</keyword>
<feature type="binding site" evidence="9">
    <location>
        <position position="154"/>
    </location>
    <ligand>
        <name>substrate</name>
    </ligand>
</feature>
<dbReference type="FunFam" id="3.60.70.12:FF:000001">
    <property type="entry name" value="Arginine biosynthesis bifunctional protein ArgJ, chloroplastic"/>
    <property type="match status" value="1"/>
</dbReference>
<dbReference type="FunFam" id="3.10.20.340:FF:000001">
    <property type="entry name" value="Arginine biosynthesis bifunctional protein ArgJ, chloroplastic"/>
    <property type="match status" value="1"/>
</dbReference>
<evidence type="ECO:0000256" key="4">
    <source>
        <dbReference type="ARBA" id="ARBA00022605"/>
    </source>
</evidence>
<dbReference type="PANTHER" id="PTHR23100">
    <property type="entry name" value="ARGININE BIOSYNTHESIS BIFUNCTIONAL PROTEIN ARGJ"/>
    <property type="match status" value="1"/>
</dbReference>
<dbReference type="EMBL" id="DSMG01000116">
    <property type="protein sequence ID" value="HDX32073.1"/>
    <property type="molecule type" value="Genomic_DNA"/>
</dbReference>
<name>A0A7C1FLP5_9CHLR</name>
<keyword evidence="4 9" id="KW-0028">Amino-acid biosynthesis</keyword>
<comment type="caution">
    <text evidence="10">The sequence shown here is derived from an EMBL/GenBank/DDBJ whole genome shotgun (WGS) entry which is preliminary data.</text>
</comment>
<evidence type="ECO:0000256" key="7">
    <source>
        <dbReference type="ARBA" id="ARBA00023315"/>
    </source>
</evidence>
<reference evidence="10" key="1">
    <citation type="journal article" date="2020" name="mSystems">
        <title>Genome- and Community-Level Interaction Insights into Carbon Utilization and Element Cycling Functions of Hydrothermarchaeota in Hydrothermal Sediment.</title>
        <authorList>
            <person name="Zhou Z."/>
            <person name="Liu Y."/>
            <person name="Xu W."/>
            <person name="Pan J."/>
            <person name="Luo Z.H."/>
            <person name="Li M."/>
        </authorList>
    </citation>
    <scope>NUCLEOTIDE SEQUENCE [LARGE SCALE GENOMIC DNA]</scope>
    <source>
        <strain evidence="10">SpSt-289</strain>
    </source>
</reference>
<dbReference type="GO" id="GO:0004042">
    <property type="term" value="F:L-glutamate N-acetyltransferase activity"/>
    <property type="evidence" value="ECO:0007669"/>
    <property type="project" value="UniProtKB-UniRule"/>
</dbReference>
<feature type="binding site" evidence="9">
    <location>
        <position position="180"/>
    </location>
    <ligand>
        <name>substrate</name>
    </ligand>
</feature>
<comment type="pathway">
    <text evidence="9">Amino-acid biosynthesis; L-arginine biosynthesis; N(2)-acetyl-L-ornithine from L-glutamate: step 1/4.</text>
</comment>
<dbReference type="CDD" id="cd02152">
    <property type="entry name" value="OAT"/>
    <property type="match status" value="1"/>
</dbReference>
<evidence type="ECO:0000256" key="5">
    <source>
        <dbReference type="ARBA" id="ARBA00022679"/>
    </source>
</evidence>
<keyword evidence="5 9" id="KW-0808">Transferase</keyword>
<evidence type="ECO:0000256" key="2">
    <source>
        <dbReference type="ARBA" id="ARBA00011475"/>
    </source>
</evidence>
<dbReference type="Gene3D" id="3.10.20.340">
    <property type="entry name" value="ArgJ beta chain, C-terminal domain"/>
    <property type="match status" value="1"/>
</dbReference>
<feature type="site" description="Cleavage; by autolysis" evidence="9">
    <location>
        <begin position="190"/>
        <end position="191"/>
    </location>
</feature>
<dbReference type="Pfam" id="PF01960">
    <property type="entry name" value="ArgJ"/>
    <property type="match status" value="1"/>
</dbReference>
<dbReference type="EC" id="2.3.1.1" evidence="9"/>
<feature type="chain" id="PRO_5028547050" description="Arginine biosynthesis bifunctional protein ArgJ beta chain" evidence="9">
    <location>
        <begin position="191"/>
        <end position="415"/>
    </location>
</feature>
<evidence type="ECO:0000256" key="3">
    <source>
        <dbReference type="ARBA" id="ARBA00022571"/>
    </source>
</evidence>
<dbReference type="Gene3D" id="3.60.70.12">
    <property type="entry name" value="L-amino peptidase D-ALA esterase/amidase"/>
    <property type="match status" value="1"/>
</dbReference>
<comment type="similarity">
    <text evidence="1 9">Belongs to the ArgJ family.</text>
</comment>
<dbReference type="GO" id="GO:0006592">
    <property type="term" value="P:ornithine biosynthetic process"/>
    <property type="evidence" value="ECO:0007669"/>
    <property type="project" value="TreeGrafter"/>
</dbReference>
<dbReference type="EC" id="2.3.1.35" evidence="9"/>
<evidence type="ECO:0000256" key="8">
    <source>
        <dbReference type="ARBA" id="ARBA00049439"/>
    </source>
</evidence>
<comment type="catalytic activity">
    <reaction evidence="8 9">
        <text>N(2)-acetyl-L-ornithine + L-glutamate = N-acetyl-L-glutamate + L-ornithine</text>
        <dbReference type="Rhea" id="RHEA:15349"/>
        <dbReference type="ChEBI" id="CHEBI:29985"/>
        <dbReference type="ChEBI" id="CHEBI:44337"/>
        <dbReference type="ChEBI" id="CHEBI:46911"/>
        <dbReference type="ChEBI" id="CHEBI:57805"/>
        <dbReference type="EC" id="2.3.1.35"/>
    </reaction>
</comment>
<dbReference type="InterPro" id="IPR042195">
    <property type="entry name" value="ArgJ_beta_C"/>
</dbReference>
<feature type="binding site" evidence="9">
    <location>
        <position position="410"/>
    </location>
    <ligand>
        <name>substrate</name>
    </ligand>
</feature>
<comment type="function">
    <text evidence="9">Catalyzes two activities which are involved in the cyclic version of arginine biosynthesis: the synthesis of N-acetylglutamate from glutamate and acetyl-CoA as the acetyl donor, and of ornithine by transacetylation between N(2)-acetylornithine and glutamate.</text>
</comment>
<gene>
    <name evidence="9 10" type="primary">argJ</name>
    <name evidence="10" type="ORF">ENQ20_11375</name>
</gene>
<feature type="active site" description="Nucleophile" evidence="9">
    <location>
        <position position="191"/>
    </location>
</feature>
<keyword evidence="6 9" id="KW-0068">Autocatalytic cleavage</keyword>
<dbReference type="HAMAP" id="MF_01106">
    <property type="entry name" value="ArgJ"/>
    <property type="match status" value="1"/>
</dbReference>
<dbReference type="PANTHER" id="PTHR23100:SF0">
    <property type="entry name" value="ARGININE BIOSYNTHESIS BIFUNCTIONAL PROTEIN ARGJ, MITOCHONDRIAL"/>
    <property type="match status" value="1"/>
</dbReference>
<dbReference type="GO" id="GO:0005737">
    <property type="term" value="C:cytoplasm"/>
    <property type="evidence" value="ECO:0007669"/>
    <property type="project" value="UniProtKB-SubCell"/>
</dbReference>
<comment type="subunit">
    <text evidence="2 9">Heterotetramer of two alpha and two beta chains.</text>
</comment>
<evidence type="ECO:0000256" key="6">
    <source>
        <dbReference type="ARBA" id="ARBA00022813"/>
    </source>
</evidence>
<proteinExistence type="inferred from homology"/>
<keyword evidence="9" id="KW-0511">Multifunctional enzyme</keyword>
<keyword evidence="7 9" id="KW-0012">Acyltransferase</keyword>
<feature type="binding site" evidence="9">
    <location>
        <position position="278"/>
    </location>
    <ligand>
        <name>substrate</name>
    </ligand>
</feature>
<feature type="chain" id="PRO_5028547049" description="Arginine biosynthesis bifunctional protein ArgJ alpha chain" evidence="9">
    <location>
        <begin position="1"/>
        <end position="190"/>
    </location>
</feature>
<feature type="site" description="Involved in the stabilization of negative charge on the oxyanion by the formation of the oxyanion hole" evidence="9">
    <location>
        <position position="118"/>
    </location>
</feature>
<dbReference type="UniPathway" id="UPA00068">
    <property type="reaction ID" value="UER00106"/>
</dbReference>
<organism evidence="10">
    <name type="scientific">Caldilinea aerophila</name>
    <dbReference type="NCBI Taxonomy" id="133453"/>
    <lineage>
        <taxon>Bacteria</taxon>
        <taxon>Bacillati</taxon>
        <taxon>Chloroflexota</taxon>
        <taxon>Caldilineae</taxon>
        <taxon>Caldilineales</taxon>
        <taxon>Caldilineaceae</taxon>
        <taxon>Caldilinea</taxon>
    </lineage>
</organism>
<evidence type="ECO:0000256" key="1">
    <source>
        <dbReference type="ARBA" id="ARBA00006774"/>
    </source>
</evidence>
<dbReference type="GO" id="GO:0006526">
    <property type="term" value="P:L-arginine biosynthetic process"/>
    <property type="evidence" value="ECO:0007669"/>
    <property type="project" value="UniProtKB-UniRule"/>
</dbReference>
<evidence type="ECO:0000313" key="10">
    <source>
        <dbReference type="EMBL" id="HDX32073.1"/>
    </source>
</evidence>
<dbReference type="SUPFAM" id="SSF56266">
    <property type="entry name" value="DmpA/ArgJ-like"/>
    <property type="match status" value="1"/>
</dbReference>
<dbReference type="InterPro" id="IPR016117">
    <property type="entry name" value="ArgJ-like_dom_sf"/>
</dbReference>
<accession>A0A7C1FLP5</accession>
<dbReference type="NCBIfam" id="TIGR00120">
    <property type="entry name" value="ArgJ"/>
    <property type="match status" value="1"/>
</dbReference>
<keyword evidence="3 9" id="KW-0055">Arginine biosynthesis</keyword>
<dbReference type="InterPro" id="IPR002813">
    <property type="entry name" value="Arg_biosynth_ArgJ"/>
</dbReference>
<feature type="binding site" evidence="9">
    <location>
        <position position="191"/>
    </location>
    <ligand>
        <name>substrate</name>
    </ligand>
</feature>
<comment type="catalytic activity">
    <reaction evidence="9">
        <text>L-glutamate + acetyl-CoA = N-acetyl-L-glutamate + CoA + H(+)</text>
        <dbReference type="Rhea" id="RHEA:24292"/>
        <dbReference type="ChEBI" id="CHEBI:15378"/>
        <dbReference type="ChEBI" id="CHEBI:29985"/>
        <dbReference type="ChEBI" id="CHEBI:44337"/>
        <dbReference type="ChEBI" id="CHEBI:57287"/>
        <dbReference type="ChEBI" id="CHEBI:57288"/>
        <dbReference type="EC" id="2.3.1.1"/>
    </reaction>
</comment>
<feature type="site" description="Involved in the stabilization of negative charge on the oxyanion by the formation of the oxyanion hole" evidence="9">
    <location>
        <position position="117"/>
    </location>
</feature>
<sequence length="415" mass="43338">MTHAVTHAINHIVKGFDAGAVAAGIKKSGALDLALVASRIPCRAAAVFTQNRFPAAPVIYDRQLLSFNPDAIHAVLINAGCANACTGPQGIANARICAEQTALHLGAHEHSVFVMSTGVIGVQLPMDKMLAGIPRVVETLRPDGWPLAAEAIMTTDTRPKLATRRVALGDVTATLTGIAKGAGMIHPNMATMLSVLATDVFIAQPLLQQALKEAVDVSFNCISIDGDTSTNDTVLLLANGLADNEEITSPVSTSYAAFKAALIDLCTELAQAIVRDGEGATRFVTVRVQGAASDEEAHQAANAIATSPLVKTAFFGGDANWGRILAAVGRAGVQVVPERCSLFIDGGADAAARKGELQLVAGGVPLDYSEEEASALFAQPEIDVRVELGLGNGVATVWTSDLSYDYVRINGDYRT</sequence>
<dbReference type="AlphaFoldDB" id="A0A7C1FLP5"/>
<protein>
    <recommendedName>
        <fullName evidence="9">Arginine biosynthesis bifunctional protein ArgJ</fullName>
    </recommendedName>
    <domain>
        <recommendedName>
            <fullName evidence="9">Glutamate N-acetyltransferase</fullName>
            <ecNumber evidence="9">2.3.1.35</ecNumber>
        </recommendedName>
        <alternativeName>
            <fullName evidence="9">Ornithine acetyltransferase</fullName>
            <shortName evidence="9">OATase</shortName>
        </alternativeName>
        <alternativeName>
            <fullName evidence="9">Ornithine transacetylase</fullName>
        </alternativeName>
    </domain>
    <domain>
        <recommendedName>
            <fullName evidence="9">Amino-acid acetyltransferase</fullName>
            <ecNumber evidence="9">2.3.1.1</ecNumber>
        </recommendedName>
        <alternativeName>
            <fullName evidence="9">N-acetylglutamate synthase</fullName>
            <shortName evidence="9">AGSase</shortName>
        </alternativeName>
    </domain>
    <component>
        <recommendedName>
            <fullName evidence="9">Arginine biosynthesis bifunctional protein ArgJ alpha chain</fullName>
        </recommendedName>
    </component>
    <component>
        <recommendedName>
            <fullName evidence="9">Arginine biosynthesis bifunctional protein ArgJ beta chain</fullName>
        </recommendedName>
    </component>
</protein>
<comment type="pathway">
    <text evidence="9">Amino-acid biosynthesis; L-arginine biosynthesis; L-ornithine and N-acetyl-L-glutamate from L-glutamate and N(2)-acetyl-L-ornithine (cyclic): step 1/1.</text>
</comment>
<comment type="subcellular location">
    <subcellularLocation>
        <location evidence="9">Cytoplasm</location>
    </subcellularLocation>
</comment>